<keyword evidence="5 10" id="KW-0680">Restriction system</keyword>
<dbReference type="CDD" id="cd18030">
    <property type="entry name" value="DEXHc_RE_I_HsdR"/>
    <property type="match status" value="1"/>
</dbReference>
<evidence type="ECO:0000256" key="10">
    <source>
        <dbReference type="RuleBase" id="RU364115"/>
    </source>
</evidence>
<feature type="domain" description="Helicase ATP-binding" evidence="11">
    <location>
        <begin position="327"/>
        <end position="489"/>
    </location>
</feature>
<keyword evidence="4 10" id="KW-0547">Nucleotide-binding</keyword>
<dbReference type="InterPro" id="IPR051268">
    <property type="entry name" value="Type-I_R_enzyme_R_subunit"/>
</dbReference>
<dbReference type="GO" id="GO:0009307">
    <property type="term" value="P:DNA restriction-modification system"/>
    <property type="evidence" value="ECO:0007669"/>
    <property type="project" value="UniProtKB-KW"/>
</dbReference>
<gene>
    <name evidence="12" type="ORF">MELA_00092</name>
</gene>
<dbReference type="InterPro" id="IPR014001">
    <property type="entry name" value="Helicase_ATP-bd"/>
</dbReference>
<comment type="similarity">
    <text evidence="2 10">Belongs to the HsdR family.</text>
</comment>
<dbReference type="InterPro" id="IPR021810">
    <property type="entry name" value="T1RH-like_C"/>
</dbReference>
<dbReference type="InterPro" id="IPR027417">
    <property type="entry name" value="P-loop_NTPase"/>
</dbReference>
<dbReference type="AlphaFoldDB" id="A0A564ZEJ3"/>
<dbReference type="GO" id="GO:0003677">
    <property type="term" value="F:DNA binding"/>
    <property type="evidence" value="ECO:0007669"/>
    <property type="project" value="UniProtKB-KW"/>
</dbReference>
<dbReference type="InterPro" id="IPR040980">
    <property type="entry name" value="SWI2_SNF2"/>
</dbReference>
<proteinExistence type="inferred from homology"/>
<dbReference type="PANTHER" id="PTHR30195:SF15">
    <property type="entry name" value="TYPE I RESTRICTION ENZYME HINDI ENDONUCLEASE SUBUNIT"/>
    <property type="match status" value="1"/>
</dbReference>
<dbReference type="SUPFAM" id="SSF52540">
    <property type="entry name" value="P-loop containing nucleoside triphosphate hydrolases"/>
    <property type="match status" value="1"/>
</dbReference>
<evidence type="ECO:0000259" key="11">
    <source>
        <dbReference type="PROSITE" id="PS51192"/>
    </source>
</evidence>
<evidence type="ECO:0000313" key="12">
    <source>
        <dbReference type="EMBL" id="VUZ83739.1"/>
    </source>
</evidence>
<dbReference type="Proteomes" id="UP000334340">
    <property type="component" value="Unassembled WGS sequence"/>
</dbReference>
<dbReference type="GO" id="GO:0009035">
    <property type="term" value="F:type I site-specific deoxyribonuclease activity"/>
    <property type="evidence" value="ECO:0007669"/>
    <property type="project" value="UniProtKB-EC"/>
</dbReference>
<sequence>MDTPSFQEDLISQLPALELLQKLGYDYLTSDQTVSARGGRLANVVLDQVLAEQLRRQNIIRFKGREYPFSEGNILAAVQALKDVVDDGLLLTNEKVYDLLCLGKSLQQSIEGDSKSFQLDYIDWVHPENNVYHVTEEFVVERSGGQETRRPDIVLFVNGIPLVVIECKRPDLKDPIGQAISQHVRNQQRDQIPRLFFYAQLLLAVSKNEAKYATVGTPAKFWSGWKEDLSEEAEADLAEKVSVPLTESQVERIFASRESWVRERAAAYGSLERQVTAQDRTLYALCRRERLLTLVFRFVLFDAGEKKVARYQQYFCVNKILDRVRRTQRNGTRKGGVVWHTQGSGKSLTMVMLAESLALDRAIDDYKIILVTDRVDLDDQIYKTFHHCGTQPVQAKTGKHLAELLRDNKARIITTVIDKFELALGKAGVRDENPDIFVLVDESHRGQYGELHAKMKKALPNACFIGFTGTPVTKKDKNTIERFGGLIDTYTIEQAVEDKAVVPLLYEGRHVDQKVDSEAVDSWFERITASLSAEQKRDLKKKFSSSDQLNKAEQKVMRIAWDVSEHFRDNWQGTPYKAQLVAQDKATALLYKKFLDEFDMVTSEVLISGPDDREGEEDVHEESKGEVKAFWKAMMAKYGGEKEYNRQVISAFKHADAPEIIIVVDKLLTGFDAPRNTVLYLTRRLKGHALLQAIARVNRLFDGKDFGYIIDYRGVLQNLDEAFDLYGQLAEFDREGLDDLAQALTDVSAEVLKLPQRYSDLWDLFKTVRNRRDEEEYEQLLADEELRDLFYDRLSAFSRTLAVALSSVSFLDETPEEKVAKYKGDLQFFMQLRVSVRRRYAEVVDFKEYEPRIQKLIDQHVGTGQVEQVTDLVNIFDADAFAKEVDKLESAASKADTIAYRTKRTINDHMQEDPAFYRRFSELLEGAIRAFREQRLSDAEYLRKVSEIANRVRNRTGDDVPPALAQRGAAKAFFGVLQEVLAQGGGEESDTRDISTTASLAIDDIVHKHRIVNWTRNADVQNRMKGAIEDYLFEIQEQHGLALTFEEIDRVLETVIDIARVRYA</sequence>
<dbReference type="SMART" id="SM00487">
    <property type="entry name" value="DEXDc"/>
    <property type="match status" value="1"/>
</dbReference>
<dbReference type="Pfam" id="PF18766">
    <property type="entry name" value="SWI2_SNF2"/>
    <property type="match status" value="1"/>
</dbReference>
<dbReference type="PANTHER" id="PTHR30195">
    <property type="entry name" value="TYPE I SITE-SPECIFIC DEOXYRIBONUCLEASE PROTEIN SUBUNIT M AND R"/>
    <property type="match status" value="1"/>
</dbReference>
<dbReference type="EMBL" id="CABIKM010000001">
    <property type="protein sequence ID" value="VUZ83739.1"/>
    <property type="molecule type" value="Genomic_DNA"/>
</dbReference>
<dbReference type="CDD" id="cd22332">
    <property type="entry name" value="HsdR_N"/>
    <property type="match status" value="1"/>
</dbReference>
<dbReference type="Pfam" id="PF22679">
    <property type="entry name" value="T1R_D3-like"/>
    <property type="match status" value="1"/>
</dbReference>
<keyword evidence="8 10" id="KW-0067">ATP-binding</keyword>
<evidence type="ECO:0000256" key="9">
    <source>
        <dbReference type="ARBA" id="ARBA00023125"/>
    </source>
</evidence>
<evidence type="ECO:0000256" key="3">
    <source>
        <dbReference type="ARBA" id="ARBA00022722"/>
    </source>
</evidence>
<comment type="subunit">
    <text evidence="10">The type I restriction/modification system is composed of three polypeptides R, M and S.</text>
</comment>
<dbReference type="Gene3D" id="3.40.50.300">
    <property type="entry name" value="P-loop containing nucleotide triphosphate hydrolases"/>
    <property type="match status" value="2"/>
</dbReference>
<dbReference type="GO" id="GO:0005524">
    <property type="term" value="F:ATP binding"/>
    <property type="evidence" value="ECO:0007669"/>
    <property type="project" value="UniProtKB-KW"/>
</dbReference>
<keyword evidence="3" id="KW-0540">Nuclease</keyword>
<comment type="catalytic activity">
    <reaction evidence="1 10">
        <text>Endonucleolytic cleavage of DNA to give random double-stranded fragments with terminal 5'-phosphates, ATP is simultaneously hydrolyzed.</text>
        <dbReference type="EC" id="3.1.21.3"/>
    </reaction>
</comment>
<dbReference type="CDD" id="cd18800">
    <property type="entry name" value="SF2_C_EcoR124I-like"/>
    <property type="match status" value="1"/>
</dbReference>
<evidence type="ECO:0000256" key="5">
    <source>
        <dbReference type="ARBA" id="ARBA00022747"/>
    </source>
</evidence>
<keyword evidence="13" id="KW-1185">Reference proteome</keyword>
<keyword evidence="6" id="KW-0255">Endonuclease</keyword>
<evidence type="ECO:0000256" key="4">
    <source>
        <dbReference type="ARBA" id="ARBA00022741"/>
    </source>
</evidence>
<dbReference type="PROSITE" id="PS51192">
    <property type="entry name" value="HELICASE_ATP_BIND_1"/>
    <property type="match status" value="1"/>
</dbReference>
<reference evidence="12 13" key="1">
    <citation type="submission" date="2019-07" db="EMBL/GenBank/DDBJ databases">
        <authorList>
            <person name="Cremers G."/>
        </authorList>
    </citation>
    <scope>NUCLEOTIDE SEQUENCE [LARGE SCALE GENOMIC DNA]</scope>
</reference>
<keyword evidence="7 10" id="KW-0378">Hydrolase</keyword>
<dbReference type="Gene3D" id="3.90.1570.50">
    <property type="match status" value="1"/>
</dbReference>
<evidence type="ECO:0000256" key="1">
    <source>
        <dbReference type="ARBA" id="ARBA00000851"/>
    </source>
</evidence>
<name>A0A564ZEJ3_9BACT</name>
<evidence type="ECO:0000256" key="6">
    <source>
        <dbReference type="ARBA" id="ARBA00022759"/>
    </source>
</evidence>
<dbReference type="NCBIfam" id="TIGR00348">
    <property type="entry name" value="hsdR"/>
    <property type="match status" value="1"/>
</dbReference>
<dbReference type="InterPro" id="IPR055180">
    <property type="entry name" value="HsdR_RecA-like_helicase_dom_2"/>
</dbReference>
<dbReference type="Pfam" id="PF11867">
    <property type="entry name" value="T1RH-like_C"/>
    <property type="match status" value="1"/>
</dbReference>
<evidence type="ECO:0000256" key="8">
    <source>
        <dbReference type="ARBA" id="ARBA00022840"/>
    </source>
</evidence>
<dbReference type="EC" id="3.1.21.3" evidence="10"/>
<evidence type="ECO:0000256" key="7">
    <source>
        <dbReference type="ARBA" id="ARBA00022801"/>
    </source>
</evidence>
<evidence type="ECO:0000256" key="2">
    <source>
        <dbReference type="ARBA" id="ARBA00008598"/>
    </source>
</evidence>
<evidence type="ECO:0000313" key="13">
    <source>
        <dbReference type="Proteomes" id="UP000334340"/>
    </source>
</evidence>
<protein>
    <recommendedName>
        <fullName evidence="10">Type I restriction enzyme endonuclease subunit</fullName>
        <shortName evidence="10">R protein</shortName>
        <ecNumber evidence="10">3.1.21.3</ecNumber>
    </recommendedName>
</protein>
<accession>A0A564ZEJ3</accession>
<organism evidence="12 13">
    <name type="scientific">Candidatus Methylomirabilis lanthanidiphila</name>
    <dbReference type="NCBI Taxonomy" id="2211376"/>
    <lineage>
        <taxon>Bacteria</taxon>
        <taxon>Candidatus Methylomirabilota</taxon>
        <taxon>Candidatus Methylomirabilia</taxon>
        <taxon>Candidatus Methylomirabilales</taxon>
        <taxon>Candidatus Methylomirabilaceae</taxon>
        <taxon>Candidatus Methylomirabilis</taxon>
    </lineage>
</organism>
<dbReference type="InterPro" id="IPR007409">
    <property type="entry name" value="Restrct_endonuc_type1_HsdR_N"/>
</dbReference>
<dbReference type="InterPro" id="IPR004473">
    <property type="entry name" value="Restrct_endonuc_typeI_HsdR"/>
</dbReference>
<keyword evidence="9 10" id="KW-0238">DNA-binding</keyword>
<dbReference type="Pfam" id="PF04313">
    <property type="entry name" value="HSDR_N"/>
    <property type="match status" value="1"/>
</dbReference>
<comment type="function">
    <text evidence="10">Subunit R is required for both nuclease and ATPase activities, but not for modification.</text>
</comment>